<dbReference type="GO" id="GO:0003700">
    <property type="term" value="F:DNA-binding transcription factor activity"/>
    <property type="evidence" value="ECO:0007669"/>
    <property type="project" value="InterPro"/>
</dbReference>
<protein>
    <submittedName>
        <fullName evidence="6">Cd(II)/Pb(II)-responsive transcriptional regulator</fullName>
    </submittedName>
</protein>
<dbReference type="NCBIfam" id="TIGR02047">
    <property type="entry name" value="CadR-PbrR"/>
    <property type="match status" value="1"/>
</dbReference>
<dbReference type="STRING" id="349521.HCH_03681"/>
<dbReference type="PROSITE" id="PS50937">
    <property type="entry name" value="HTH_MERR_2"/>
    <property type="match status" value="1"/>
</dbReference>
<dbReference type="KEGG" id="hch:HCH_03681"/>
<accession>Q2SG03</accession>
<evidence type="ECO:0000259" key="5">
    <source>
        <dbReference type="PROSITE" id="PS50937"/>
    </source>
</evidence>
<dbReference type="Gene3D" id="1.10.1660.10">
    <property type="match status" value="1"/>
</dbReference>
<dbReference type="eggNOG" id="COG0789">
    <property type="taxonomic scope" value="Bacteria"/>
</dbReference>
<evidence type="ECO:0000256" key="1">
    <source>
        <dbReference type="ARBA" id="ARBA00023015"/>
    </source>
</evidence>
<dbReference type="SMART" id="SM00422">
    <property type="entry name" value="HTH_MERR"/>
    <property type="match status" value="1"/>
</dbReference>
<dbReference type="RefSeq" id="WP_011397489.1">
    <property type="nucleotide sequence ID" value="NC_007645.1"/>
</dbReference>
<dbReference type="HOGENOM" id="CLU_060077_2_0_6"/>
<dbReference type="GO" id="GO:0046872">
    <property type="term" value="F:metal ion binding"/>
    <property type="evidence" value="ECO:0007669"/>
    <property type="project" value="InterPro"/>
</dbReference>
<dbReference type="InterPro" id="IPR009061">
    <property type="entry name" value="DNA-bd_dom_put_sf"/>
</dbReference>
<keyword evidence="3" id="KW-0804">Transcription</keyword>
<keyword evidence="4" id="KW-0175">Coiled coil</keyword>
<feature type="coiled-coil region" evidence="4">
    <location>
        <begin position="84"/>
        <end position="118"/>
    </location>
</feature>
<dbReference type="Proteomes" id="UP000000238">
    <property type="component" value="Chromosome"/>
</dbReference>
<dbReference type="InterPro" id="IPR047057">
    <property type="entry name" value="MerR_fam"/>
</dbReference>
<keyword evidence="7" id="KW-1185">Reference proteome</keyword>
<evidence type="ECO:0000256" key="2">
    <source>
        <dbReference type="ARBA" id="ARBA00023125"/>
    </source>
</evidence>
<dbReference type="GO" id="GO:0003677">
    <property type="term" value="F:DNA binding"/>
    <property type="evidence" value="ECO:0007669"/>
    <property type="project" value="UniProtKB-KW"/>
</dbReference>
<dbReference type="InterPro" id="IPR011791">
    <property type="entry name" value="CadR-PbrR"/>
</dbReference>
<dbReference type="PRINTS" id="PR00040">
    <property type="entry name" value="HTHMERR"/>
</dbReference>
<dbReference type="Pfam" id="PF09278">
    <property type="entry name" value="MerR-DNA-bind"/>
    <property type="match status" value="1"/>
</dbReference>
<dbReference type="AlphaFoldDB" id="Q2SG03"/>
<evidence type="ECO:0000256" key="3">
    <source>
        <dbReference type="ARBA" id="ARBA00023163"/>
    </source>
</evidence>
<dbReference type="PANTHER" id="PTHR30204">
    <property type="entry name" value="REDOX-CYCLING DRUG-SENSING TRANSCRIPTIONAL ACTIVATOR SOXR"/>
    <property type="match status" value="1"/>
</dbReference>
<organism evidence="6 7">
    <name type="scientific">Hahella chejuensis (strain KCTC 2396)</name>
    <dbReference type="NCBI Taxonomy" id="349521"/>
    <lineage>
        <taxon>Bacteria</taxon>
        <taxon>Pseudomonadati</taxon>
        <taxon>Pseudomonadota</taxon>
        <taxon>Gammaproteobacteria</taxon>
        <taxon>Oceanospirillales</taxon>
        <taxon>Hahellaceae</taxon>
        <taxon>Hahella</taxon>
    </lineage>
</organism>
<dbReference type="InterPro" id="IPR000551">
    <property type="entry name" value="MerR-type_HTH_dom"/>
</dbReference>
<dbReference type="Pfam" id="PF00376">
    <property type="entry name" value="MerR"/>
    <property type="match status" value="1"/>
</dbReference>
<dbReference type="SUPFAM" id="SSF46955">
    <property type="entry name" value="Putative DNA-binding domain"/>
    <property type="match status" value="1"/>
</dbReference>
<keyword evidence="1" id="KW-0805">Transcription regulation</keyword>
<proteinExistence type="predicted"/>
<dbReference type="CDD" id="cd04784">
    <property type="entry name" value="HTH_CadR-PbrR"/>
    <property type="match status" value="1"/>
</dbReference>
<dbReference type="GO" id="GO:0045893">
    <property type="term" value="P:positive regulation of DNA-templated transcription"/>
    <property type="evidence" value="ECO:0007669"/>
    <property type="project" value="InterPro"/>
</dbReference>
<evidence type="ECO:0000313" key="6">
    <source>
        <dbReference type="EMBL" id="ABC30421.1"/>
    </source>
</evidence>
<sequence length="145" mass="16486">MRISVLAKATNCDAETVRYYEKIGLLPAPPRSASGYREYGRSHLERLNFIRHCRSLDMSLNEIKSLLYFRDHPSLDCGEVNDLVDSHLLALEQKISDLEKLREQLQSLRDKCRIHNRASECGILTGLNHDPAEGECPCHGETPHS</sequence>
<keyword evidence="2" id="KW-0238">DNA-binding</keyword>
<dbReference type="InterPro" id="IPR015358">
    <property type="entry name" value="Tscrpt_reg_MerR_DNA-bd"/>
</dbReference>
<evidence type="ECO:0000313" key="7">
    <source>
        <dbReference type="Proteomes" id="UP000000238"/>
    </source>
</evidence>
<dbReference type="PANTHER" id="PTHR30204:SF92">
    <property type="entry name" value="HTH-TYPE TRANSCRIPTIONAL REGULATOR ZNTR"/>
    <property type="match status" value="1"/>
</dbReference>
<dbReference type="EMBL" id="CP000155">
    <property type="protein sequence ID" value="ABC30421.1"/>
    <property type="molecule type" value="Genomic_DNA"/>
</dbReference>
<gene>
    <name evidence="6" type="primary">cadR</name>
    <name evidence="6" type="ordered locus">HCH_03681</name>
</gene>
<dbReference type="OrthoDB" id="9808480at2"/>
<reference evidence="6 7" key="1">
    <citation type="journal article" date="2005" name="Nucleic Acids Res.">
        <title>Genomic blueprint of Hahella chejuensis, a marine microbe producing an algicidal agent.</title>
        <authorList>
            <person name="Jeong H."/>
            <person name="Yim J.H."/>
            <person name="Lee C."/>
            <person name="Choi S.-H."/>
            <person name="Park Y.K."/>
            <person name="Yoon S.H."/>
            <person name="Hur C.-G."/>
            <person name="Kang H.-Y."/>
            <person name="Kim D."/>
            <person name="Lee H.H."/>
            <person name="Park K.H."/>
            <person name="Park S.-H."/>
            <person name="Park H.-S."/>
            <person name="Lee H.K."/>
            <person name="Oh T.K."/>
            <person name="Kim J.F."/>
        </authorList>
    </citation>
    <scope>NUCLEOTIDE SEQUENCE [LARGE SCALE GENOMIC DNA]</scope>
    <source>
        <strain evidence="6 7">KCTC 2396</strain>
    </source>
</reference>
<name>Q2SG03_HAHCH</name>
<evidence type="ECO:0000256" key="4">
    <source>
        <dbReference type="SAM" id="Coils"/>
    </source>
</evidence>
<feature type="domain" description="HTH merR-type" evidence="5">
    <location>
        <begin position="1"/>
        <end position="69"/>
    </location>
</feature>